<feature type="domain" description="Right handed beta helix" evidence="4">
    <location>
        <begin position="99"/>
        <end position="247"/>
    </location>
</feature>
<evidence type="ECO:0000313" key="5">
    <source>
        <dbReference type="EMBL" id="MWG36566.1"/>
    </source>
</evidence>
<dbReference type="PANTHER" id="PTHR40088:SF2">
    <property type="entry name" value="SECRETED SUGAR HYDROLASE"/>
    <property type="match status" value="1"/>
</dbReference>
<reference evidence="5 6" key="1">
    <citation type="submission" date="2019-12" db="EMBL/GenBank/DDBJ databases">
        <title>Halocatena pleomorpha gen. nov. sp. nov., an extremely halophilic archaeon of family Halobacteriaceae isolated from saltpan soil.</title>
        <authorList>
            <person name="Pal Y."/>
            <person name="Verma A."/>
            <person name="Krishnamurthi S."/>
            <person name="Kumar P."/>
        </authorList>
    </citation>
    <scope>NUCLEOTIDE SEQUENCE [LARGE SCALE GENOMIC DNA]</scope>
    <source>
        <strain evidence="5 6">JCM 16495</strain>
    </source>
</reference>
<dbReference type="InterPro" id="IPR039448">
    <property type="entry name" value="Beta_helix"/>
</dbReference>
<name>A0A6B0GNR4_9EURY</name>
<evidence type="ECO:0000256" key="2">
    <source>
        <dbReference type="ARBA" id="ARBA00022525"/>
    </source>
</evidence>
<gene>
    <name evidence="5" type="ORF">GQS65_19085</name>
</gene>
<dbReference type="GO" id="GO:0016837">
    <property type="term" value="F:carbon-oxygen lyase activity, acting on polysaccharides"/>
    <property type="evidence" value="ECO:0007669"/>
    <property type="project" value="TreeGrafter"/>
</dbReference>
<dbReference type="SMART" id="SM00710">
    <property type="entry name" value="PbH1"/>
    <property type="match status" value="7"/>
</dbReference>
<evidence type="ECO:0000256" key="1">
    <source>
        <dbReference type="ARBA" id="ARBA00004613"/>
    </source>
</evidence>
<evidence type="ECO:0000313" key="6">
    <source>
        <dbReference type="Proteomes" id="UP000451471"/>
    </source>
</evidence>
<comment type="subcellular location">
    <subcellularLocation>
        <location evidence="1">Secreted</location>
    </subcellularLocation>
</comment>
<evidence type="ECO:0000259" key="4">
    <source>
        <dbReference type="Pfam" id="PF13229"/>
    </source>
</evidence>
<dbReference type="AlphaFoldDB" id="A0A6B0GNR4"/>
<dbReference type="GO" id="GO:0005576">
    <property type="term" value="C:extracellular region"/>
    <property type="evidence" value="ECO:0007669"/>
    <property type="project" value="UniProtKB-SubCell"/>
</dbReference>
<evidence type="ECO:0000256" key="3">
    <source>
        <dbReference type="ARBA" id="ARBA00022729"/>
    </source>
</evidence>
<dbReference type="InterPro" id="IPR006626">
    <property type="entry name" value="PbH1"/>
</dbReference>
<dbReference type="InterPro" id="IPR012334">
    <property type="entry name" value="Pectin_lyas_fold"/>
</dbReference>
<keyword evidence="3" id="KW-0732">Signal</keyword>
<accession>A0A6B0GNR4</accession>
<keyword evidence="6" id="KW-1185">Reference proteome</keyword>
<organism evidence="5 6">
    <name type="scientific">Halomarina oriensis</name>
    <dbReference type="NCBI Taxonomy" id="671145"/>
    <lineage>
        <taxon>Archaea</taxon>
        <taxon>Methanobacteriati</taxon>
        <taxon>Methanobacteriota</taxon>
        <taxon>Stenosarchaea group</taxon>
        <taxon>Halobacteria</taxon>
        <taxon>Halobacteriales</taxon>
        <taxon>Natronomonadaceae</taxon>
        <taxon>Halomarina</taxon>
    </lineage>
</organism>
<protein>
    <recommendedName>
        <fullName evidence="4">Right handed beta helix domain-containing protein</fullName>
    </recommendedName>
</protein>
<dbReference type="RefSeq" id="WP_158206218.1">
    <property type="nucleotide sequence ID" value="NZ_WSZK01000036.1"/>
</dbReference>
<comment type="caution">
    <text evidence="5">The sequence shown here is derived from an EMBL/GenBank/DDBJ whole genome shotgun (WGS) entry which is preliminary data.</text>
</comment>
<sequence length="399" mass="41620">MTDYYIGPAGDDSAGDGSASNPWFTVTHAHQQLTAGDRLLAFGGVYSYDAAGTQNINNQNGTASNRCTFTNVDGETPILDFGGDTGGDFNSFADGGLDVREDYWTVSGITVRNSPYVGFLCRTGTDMVVEDCVAHDCAIPGFYVISSAGTTVRNCTSYDNTEDAGNADGFQATSGASDVLFEGCAAYGNGDDGFDLFEASNVTLRACRAHDNGIGGDGNGYKLGGEDGSGNNTVEQCLAYRNPGYGIGDNMPTGNGRTYLPVTIRNCTVWNNTGNGVELYSDVGHEVSNTLAWNNASAFSYSNPSTVTENTNSWTESIGDPLFADTSVDASGVPTDPATFLTLSAGSPAIDAGTAFDETFVGSAPEIGAKEFPTVRLYDATTSAWVSASVKTNDGSGWS</sequence>
<dbReference type="Proteomes" id="UP000451471">
    <property type="component" value="Unassembled WGS sequence"/>
</dbReference>
<dbReference type="EMBL" id="WSZK01000036">
    <property type="protein sequence ID" value="MWG36566.1"/>
    <property type="molecule type" value="Genomic_DNA"/>
</dbReference>
<dbReference type="Gene3D" id="2.160.20.10">
    <property type="entry name" value="Single-stranded right-handed beta-helix, Pectin lyase-like"/>
    <property type="match status" value="1"/>
</dbReference>
<dbReference type="Pfam" id="PF13229">
    <property type="entry name" value="Beta_helix"/>
    <property type="match status" value="1"/>
</dbReference>
<dbReference type="InterPro" id="IPR011050">
    <property type="entry name" value="Pectin_lyase_fold/virulence"/>
</dbReference>
<proteinExistence type="predicted"/>
<dbReference type="PANTHER" id="PTHR40088">
    <property type="entry name" value="PECTATE LYASE (EUROFUNG)"/>
    <property type="match status" value="1"/>
</dbReference>
<keyword evidence="2" id="KW-0964">Secreted</keyword>
<dbReference type="InterPro" id="IPR052052">
    <property type="entry name" value="Polysaccharide_Lyase_9"/>
</dbReference>
<dbReference type="SUPFAM" id="SSF51126">
    <property type="entry name" value="Pectin lyase-like"/>
    <property type="match status" value="1"/>
</dbReference>